<dbReference type="Gene3D" id="3.40.50.300">
    <property type="entry name" value="P-loop containing nucleotide triphosphate hydrolases"/>
    <property type="match status" value="1"/>
</dbReference>
<dbReference type="InterPro" id="IPR027417">
    <property type="entry name" value="P-loop_NTPase"/>
</dbReference>
<dbReference type="EMBL" id="BMHF01000004">
    <property type="protein sequence ID" value="GGA32035.1"/>
    <property type="molecule type" value="Genomic_DNA"/>
</dbReference>
<proteinExistence type="predicted"/>
<sequence length="72" mass="7846">MFFYKCLISPGSEKSTLARAIAKFTKAAIIDLDIVKTGLLEGLELEGQDKNIDPKRPVGLRIILNGQNLTTG</sequence>
<comment type="caution">
    <text evidence="1">The sequence shown here is derived from an EMBL/GenBank/DDBJ whole genome shotgun (WGS) entry which is preliminary data.</text>
</comment>
<evidence type="ECO:0000313" key="1">
    <source>
        <dbReference type="EMBL" id="GGA32035.1"/>
    </source>
</evidence>
<organism evidence="1 2">
    <name type="scientific">Paenibacillus physcomitrellae</name>
    <dbReference type="NCBI Taxonomy" id="1619311"/>
    <lineage>
        <taxon>Bacteria</taxon>
        <taxon>Bacillati</taxon>
        <taxon>Bacillota</taxon>
        <taxon>Bacilli</taxon>
        <taxon>Bacillales</taxon>
        <taxon>Paenibacillaceae</taxon>
        <taxon>Paenibacillus</taxon>
    </lineage>
</organism>
<protein>
    <submittedName>
        <fullName evidence="1">Uncharacterized protein</fullName>
    </submittedName>
</protein>
<dbReference type="Proteomes" id="UP000609323">
    <property type="component" value="Unassembled WGS sequence"/>
</dbReference>
<reference evidence="2" key="1">
    <citation type="journal article" date="2019" name="Int. J. Syst. Evol. Microbiol.">
        <title>The Global Catalogue of Microorganisms (GCM) 10K type strain sequencing project: providing services to taxonomists for standard genome sequencing and annotation.</title>
        <authorList>
            <consortium name="The Broad Institute Genomics Platform"/>
            <consortium name="The Broad Institute Genome Sequencing Center for Infectious Disease"/>
            <person name="Wu L."/>
            <person name="Ma J."/>
        </authorList>
    </citation>
    <scope>NUCLEOTIDE SEQUENCE [LARGE SCALE GENOMIC DNA]</scope>
    <source>
        <strain evidence="2">CGMCC 1.15044</strain>
    </source>
</reference>
<keyword evidence="2" id="KW-1185">Reference proteome</keyword>
<name>A0ABQ1FZ32_9BACL</name>
<dbReference type="RefSeq" id="WP_094095188.1">
    <property type="nucleotide sequence ID" value="NZ_BMHF01000004.1"/>
</dbReference>
<accession>A0ABQ1FZ32</accession>
<gene>
    <name evidence="1" type="ORF">GCM10010917_16480</name>
</gene>
<evidence type="ECO:0000313" key="2">
    <source>
        <dbReference type="Proteomes" id="UP000609323"/>
    </source>
</evidence>